<keyword evidence="3" id="KW-1185">Reference proteome</keyword>
<dbReference type="EMBL" id="JACDUR010000004">
    <property type="protein sequence ID" value="MBA2893150.1"/>
    <property type="molecule type" value="Genomic_DNA"/>
</dbReference>
<dbReference type="SUPFAM" id="SSF53822">
    <property type="entry name" value="Periplasmic binding protein-like I"/>
    <property type="match status" value="1"/>
</dbReference>
<evidence type="ECO:0000313" key="2">
    <source>
        <dbReference type="EMBL" id="MBA2893150.1"/>
    </source>
</evidence>
<proteinExistence type="predicted"/>
<comment type="caution">
    <text evidence="2">The sequence shown here is derived from an EMBL/GenBank/DDBJ whole genome shotgun (WGS) entry which is preliminary data.</text>
</comment>
<dbReference type="Proteomes" id="UP000530928">
    <property type="component" value="Unassembled WGS sequence"/>
</dbReference>
<reference evidence="2 3" key="1">
    <citation type="submission" date="2020-07" db="EMBL/GenBank/DDBJ databases">
        <title>Genomic Encyclopedia of Type Strains, Phase IV (KMG-IV): sequencing the most valuable type-strain genomes for metagenomic binning, comparative biology and taxonomic classification.</title>
        <authorList>
            <person name="Goeker M."/>
        </authorList>
    </citation>
    <scope>NUCLEOTIDE SEQUENCE [LARGE SCALE GENOMIC DNA]</scope>
    <source>
        <strain evidence="2 3">DSM 45533</strain>
    </source>
</reference>
<dbReference type="PANTHER" id="PTHR47628">
    <property type="match status" value="1"/>
</dbReference>
<dbReference type="AlphaFoldDB" id="A0A7W0CLH3"/>
<protein>
    <submittedName>
        <fullName evidence="2">Urea transport system substrate-binding protein</fullName>
    </submittedName>
</protein>
<evidence type="ECO:0000256" key="1">
    <source>
        <dbReference type="SAM" id="SignalP"/>
    </source>
</evidence>
<dbReference type="RefSeq" id="WP_181611855.1">
    <property type="nucleotide sequence ID" value="NZ_BAABAM010000003.1"/>
</dbReference>
<organism evidence="2 3">
    <name type="scientific">Nonomuraea soli</name>
    <dbReference type="NCBI Taxonomy" id="1032476"/>
    <lineage>
        <taxon>Bacteria</taxon>
        <taxon>Bacillati</taxon>
        <taxon>Actinomycetota</taxon>
        <taxon>Actinomycetes</taxon>
        <taxon>Streptosporangiales</taxon>
        <taxon>Streptosporangiaceae</taxon>
        <taxon>Nonomuraea</taxon>
    </lineage>
</organism>
<evidence type="ECO:0000313" key="3">
    <source>
        <dbReference type="Proteomes" id="UP000530928"/>
    </source>
</evidence>
<gene>
    <name evidence="2" type="ORF">HNR30_004504</name>
</gene>
<dbReference type="PROSITE" id="PS51257">
    <property type="entry name" value="PROKAR_LIPOPROTEIN"/>
    <property type="match status" value="1"/>
</dbReference>
<dbReference type="Pfam" id="PF13433">
    <property type="entry name" value="Peripla_BP_5"/>
    <property type="match status" value="1"/>
</dbReference>
<keyword evidence="1" id="KW-0732">Signal</keyword>
<feature type="signal peptide" evidence="1">
    <location>
        <begin position="1"/>
        <end position="18"/>
    </location>
</feature>
<accession>A0A7W0CLH3</accession>
<dbReference type="Gene3D" id="3.40.50.2300">
    <property type="match status" value="2"/>
</dbReference>
<dbReference type="PANTHER" id="PTHR47628:SF1">
    <property type="entry name" value="ALIPHATIC AMIDASE EXPRESSION-REGULATING PROTEIN"/>
    <property type="match status" value="1"/>
</dbReference>
<dbReference type="InterPro" id="IPR028082">
    <property type="entry name" value="Peripla_BP_I"/>
</dbReference>
<feature type="chain" id="PRO_5039600356" evidence="1">
    <location>
        <begin position="19"/>
        <end position="392"/>
    </location>
</feature>
<name>A0A7W0CLH3_9ACTN</name>
<sequence length="392" mass="42034">MRAVLAAVLVLASGCAQAEVLRRDPIKVGILHPLSGVLSGPERPAHDGALLAIEELNAAGGLRGREIRPVVLDAASEPVAQAARLLAGERVSVVFGGHASPVRRQLTPLFEKHRGLLVHPAAYEGLESSPNVVHVGATPNQLVQPAIRWLKQHLGRNVYLVGSDDLASRAVNAVARDQLTQLGGRVLGEAYLGADASTLPVLVREIMTSRPQALVCSIAGPVVVSFLHELTRFGQTPRRLPTLWLPPADPAAAPPGAYVARSYFQELPGTANLSFVHRFRRRFGPEAAITDAAQAAYAGVHLWSQAVLRAGSAEPSVVSAALRGQSVRAPEGMVWVDEENLHTWRAARVGQVRADAGVDVVWTSEATLRPVPYPVFRPHRAWTDLVSALTRR</sequence>